<protein>
    <submittedName>
        <fullName evidence="1">Uncharacterized protein</fullName>
    </submittedName>
</protein>
<keyword evidence="2" id="KW-1185">Reference proteome</keyword>
<reference evidence="1" key="1">
    <citation type="submission" date="2024-09" db="EMBL/GenBank/DDBJ databases">
        <title>Black Yeasts Isolated from many extreme environments.</title>
        <authorList>
            <person name="Coleine C."/>
            <person name="Stajich J.E."/>
            <person name="Selbmann L."/>
        </authorList>
    </citation>
    <scope>NUCLEOTIDE SEQUENCE</scope>
    <source>
        <strain evidence="1">CCFEE 5737</strain>
    </source>
</reference>
<name>A0ACC3DUK9_9PEZI</name>
<feature type="non-terminal residue" evidence="1">
    <location>
        <position position="1"/>
    </location>
</feature>
<dbReference type="Proteomes" id="UP001186974">
    <property type="component" value="Unassembled WGS sequence"/>
</dbReference>
<dbReference type="EMBL" id="JAWDJW010000555">
    <property type="protein sequence ID" value="KAK3080462.1"/>
    <property type="molecule type" value="Genomic_DNA"/>
</dbReference>
<organism evidence="1 2">
    <name type="scientific">Coniosporium uncinatum</name>
    <dbReference type="NCBI Taxonomy" id="93489"/>
    <lineage>
        <taxon>Eukaryota</taxon>
        <taxon>Fungi</taxon>
        <taxon>Dikarya</taxon>
        <taxon>Ascomycota</taxon>
        <taxon>Pezizomycotina</taxon>
        <taxon>Dothideomycetes</taxon>
        <taxon>Dothideomycetes incertae sedis</taxon>
        <taxon>Coniosporium</taxon>
    </lineage>
</organism>
<evidence type="ECO:0000313" key="2">
    <source>
        <dbReference type="Proteomes" id="UP001186974"/>
    </source>
</evidence>
<comment type="caution">
    <text evidence="1">The sequence shown here is derived from an EMBL/GenBank/DDBJ whole genome shotgun (WGS) entry which is preliminary data.</text>
</comment>
<accession>A0ACC3DUK9</accession>
<sequence length="225" mass="25460">VYAPTIEQRIVSPLNVLVPGAGLGRLAYDIAELGGYEVTINEWSMFMNVAYRFLESQPNAGRHAFYPFIDSWSHHATIADLQRSVIFPDQWVNASSVLLVEGEFTTTFQDSRNAYDFIVTHFFIDTARNLMNYLETIHATLRRGGYWINSGPLLYGTGPWVQLSLDEIIAVSERLGFEFVEMAPTCGDITLPGKEVRWLAGIYGSNERALHMNGYKVQSWVARKK</sequence>
<proteinExistence type="predicted"/>
<evidence type="ECO:0000313" key="1">
    <source>
        <dbReference type="EMBL" id="KAK3080462.1"/>
    </source>
</evidence>
<gene>
    <name evidence="1" type="ORF">LTS18_001178</name>
</gene>